<dbReference type="EMBL" id="CAXHTB010000013">
    <property type="protein sequence ID" value="CAL0318023.1"/>
    <property type="molecule type" value="Genomic_DNA"/>
</dbReference>
<feature type="domain" description="BHLH" evidence="6">
    <location>
        <begin position="77"/>
        <end position="126"/>
    </location>
</feature>
<proteinExistence type="predicted"/>
<evidence type="ECO:0000256" key="2">
    <source>
        <dbReference type="ARBA" id="ARBA00023015"/>
    </source>
</evidence>
<reference evidence="7 8" key="1">
    <citation type="submission" date="2024-03" db="EMBL/GenBank/DDBJ databases">
        <authorList>
            <person name="Martinez-Hernandez J."/>
        </authorList>
    </citation>
    <scope>NUCLEOTIDE SEQUENCE [LARGE SCALE GENOMIC DNA]</scope>
</reference>
<dbReference type="Pfam" id="PF00010">
    <property type="entry name" value="HLH"/>
    <property type="match status" value="1"/>
</dbReference>
<dbReference type="GO" id="GO:0046983">
    <property type="term" value="F:protein dimerization activity"/>
    <property type="evidence" value="ECO:0007669"/>
    <property type="project" value="InterPro"/>
</dbReference>
<dbReference type="GO" id="GO:0003700">
    <property type="term" value="F:DNA-binding transcription factor activity"/>
    <property type="evidence" value="ECO:0007669"/>
    <property type="project" value="InterPro"/>
</dbReference>
<gene>
    <name evidence="7" type="ORF">LLUT_LOCUS19083</name>
</gene>
<dbReference type="PANTHER" id="PTHR11514">
    <property type="entry name" value="MYC"/>
    <property type="match status" value="1"/>
</dbReference>
<dbReference type="PANTHER" id="PTHR11514:SF40">
    <property type="entry name" value="TRANSCRIPTION FACTOR BHLH14"/>
    <property type="match status" value="1"/>
</dbReference>
<accession>A0AAV1X9Q9</accession>
<keyword evidence="4 5" id="KW-0539">Nucleus</keyword>
<comment type="subcellular location">
    <subcellularLocation>
        <location evidence="1 5">Nucleus</location>
    </subcellularLocation>
</comment>
<protein>
    <recommendedName>
        <fullName evidence="5">Transcription factor</fullName>
        <shortName evidence="5">bHLH transcription factor</shortName>
    </recommendedName>
    <alternativeName>
        <fullName evidence="5">Basic helix-loop-helix protein</fullName>
    </alternativeName>
</protein>
<dbReference type="GO" id="GO:0005634">
    <property type="term" value="C:nucleus"/>
    <property type="evidence" value="ECO:0007669"/>
    <property type="project" value="UniProtKB-SubCell"/>
</dbReference>
<evidence type="ECO:0000256" key="4">
    <source>
        <dbReference type="ARBA" id="ARBA00023242"/>
    </source>
</evidence>
<dbReference type="InterPro" id="IPR045084">
    <property type="entry name" value="AIB/MYC-like"/>
</dbReference>
<dbReference type="InterPro" id="IPR036638">
    <property type="entry name" value="HLH_DNA-bd_sf"/>
</dbReference>
<evidence type="ECO:0000313" key="8">
    <source>
        <dbReference type="Proteomes" id="UP001497480"/>
    </source>
</evidence>
<evidence type="ECO:0000256" key="5">
    <source>
        <dbReference type="RuleBase" id="RU369104"/>
    </source>
</evidence>
<sequence length="175" mass="19922">MAHFQAIKDDNGNLYLSWYEGHFQGTKETSPTLLQDEKEELSNKNQNDAEWFYIMLLARTFSITNASSPSSSLSSLPAVNNHVDAERQGMEKLNHRFYALRAVVPNVSRMDKASLLSDVVDYINELKTKIEELKKDHWPNNNNNNNFGVEVDVKMVGNDAIVRVLLENVNHVEQG</sequence>
<dbReference type="Gene3D" id="4.10.280.10">
    <property type="entry name" value="Helix-loop-helix DNA-binding domain"/>
    <property type="match status" value="1"/>
</dbReference>
<dbReference type="InterPro" id="IPR011598">
    <property type="entry name" value="bHLH_dom"/>
</dbReference>
<name>A0AAV1X9Q9_LUPLU</name>
<organism evidence="7 8">
    <name type="scientific">Lupinus luteus</name>
    <name type="common">European yellow lupine</name>
    <dbReference type="NCBI Taxonomy" id="3873"/>
    <lineage>
        <taxon>Eukaryota</taxon>
        <taxon>Viridiplantae</taxon>
        <taxon>Streptophyta</taxon>
        <taxon>Embryophyta</taxon>
        <taxon>Tracheophyta</taxon>
        <taxon>Spermatophyta</taxon>
        <taxon>Magnoliopsida</taxon>
        <taxon>eudicotyledons</taxon>
        <taxon>Gunneridae</taxon>
        <taxon>Pentapetalae</taxon>
        <taxon>rosids</taxon>
        <taxon>fabids</taxon>
        <taxon>Fabales</taxon>
        <taxon>Fabaceae</taxon>
        <taxon>Papilionoideae</taxon>
        <taxon>50 kb inversion clade</taxon>
        <taxon>genistoids sensu lato</taxon>
        <taxon>core genistoids</taxon>
        <taxon>Genisteae</taxon>
        <taxon>Lupinus</taxon>
    </lineage>
</organism>
<evidence type="ECO:0000256" key="3">
    <source>
        <dbReference type="ARBA" id="ARBA00023163"/>
    </source>
</evidence>
<dbReference type="SMART" id="SM00353">
    <property type="entry name" value="HLH"/>
    <property type="match status" value="1"/>
</dbReference>
<dbReference type="PROSITE" id="PS50888">
    <property type="entry name" value="BHLH"/>
    <property type="match status" value="1"/>
</dbReference>
<evidence type="ECO:0000256" key="1">
    <source>
        <dbReference type="ARBA" id="ARBA00004123"/>
    </source>
</evidence>
<dbReference type="Proteomes" id="UP001497480">
    <property type="component" value="Unassembled WGS sequence"/>
</dbReference>
<evidence type="ECO:0000313" key="7">
    <source>
        <dbReference type="EMBL" id="CAL0318023.1"/>
    </source>
</evidence>
<keyword evidence="2 5" id="KW-0805">Transcription regulation</keyword>
<dbReference type="GO" id="GO:0000976">
    <property type="term" value="F:transcription cis-regulatory region binding"/>
    <property type="evidence" value="ECO:0007669"/>
    <property type="project" value="TreeGrafter"/>
</dbReference>
<keyword evidence="8" id="KW-1185">Reference proteome</keyword>
<comment type="caution">
    <text evidence="7">The sequence shown here is derived from an EMBL/GenBank/DDBJ whole genome shotgun (WGS) entry which is preliminary data.</text>
</comment>
<evidence type="ECO:0000259" key="6">
    <source>
        <dbReference type="PROSITE" id="PS50888"/>
    </source>
</evidence>
<dbReference type="SUPFAM" id="SSF47459">
    <property type="entry name" value="HLH, helix-loop-helix DNA-binding domain"/>
    <property type="match status" value="1"/>
</dbReference>
<dbReference type="AlphaFoldDB" id="A0AAV1X9Q9"/>
<keyword evidence="3 5" id="KW-0804">Transcription</keyword>